<evidence type="ECO:0000313" key="3">
    <source>
        <dbReference type="EMBL" id="CAK0870667.1"/>
    </source>
</evidence>
<name>A0ABN9VC98_9DINO</name>
<gene>
    <name evidence="3" type="ORF">PCOR1329_LOCUS56705</name>
</gene>
<keyword evidence="1" id="KW-0812">Transmembrane</keyword>
<keyword evidence="1" id="KW-1133">Transmembrane helix</keyword>
<feature type="transmembrane region" description="Helical" evidence="1">
    <location>
        <begin position="70"/>
        <end position="90"/>
    </location>
</feature>
<comment type="caution">
    <text evidence="3">The sequence shown here is derived from an EMBL/GenBank/DDBJ whole genome shotgun (WGS) entry which is preliminary data.</text>
</comment>
<keyword evidence="1" id="KW-0472">Membrane</keyword>
<evidence type="ECO:0000256" key="2">
    <source>
        <dbReference type="SAM" id="SignalP"/>
    </source>
</evidence>
<feature type="chain" id="PRO_5046179046" evidence="2">
    <location>
        <begin position="29"/>
        <end position="95"/>
    </location>
</feature>
<accession>A0ABN9VC98</accession>
<proteinExistence type="predicted"/>
<keyword evidence="2" id="KW-0732">Signal</keyword>
<protein>
    <submittedName>
        <fullName evidence="3">Uncharacterized protein</fullName>
    </submittedName>
</protein>
<sequence>MARSPALASLVLGAVALALLNAVAFVSSTGKPAEATALRGAAPAAAAMYGALAASVPEPAAAWNEQEPPAGLFFAVFFVFFFVAGLARMLTVGKL</sequence>
<dbReference type="EMBL" id="CAUYUJ010016982">
    <property type="protein sequence ID" value="CAK0870667.1"/>
    <property type="molecule type" value="Genomic_DNA"/>
</dbReference>
<keyword evidence="4" id="KW-1185">Reference proteome</keyword>
<feature type="signal peptide" evidence="2">
    <location>
        <begin position="1"/>
        <end position="28"/>
    </location>
</feature>
<dbReference type="Proteomes" id="UP001189429">
    <property type="component" value="Unassembled WGS sequence"/>
</dbReference>
<reference evidence="3" key="1">
    <citation type="submission" date="2023-10" db="EMBL/GenBank/DDBJ databases">
        <authorList>
            <person name="Chen Y."/>
            <person name="Shah S."/>
            <person name="Dougan E. K."/>
            <person name="Thang M."/>
            <person name="Chan C."/>
        </authorList>
    </citation>
    <scope>NUCLEOTIDE SEQUENCE [LARGE SCALE GENOMIC DNA]</scope>
</reference>
<evidence type="ECO:0000313" key="4">
    <source>
        <dbReference type="Proteomes" id="UP001189429"/>
    </source>
</evidence>
<evidence type="ECO:0000256" key="1">
    <source>
        <dbReference type="SAM" id="Phobius"/>
    </source>
</evidence>
<organism evidence="3 4">
    <name type="scientific">Prorocentrum cordatum</name>
    <dbReference type="NCBI Taxonomy" id="2364126"/>
    <lineage>
        <taxon>Eukaryota</taxon>
        <taxon>Sar</taxon>
        <taxon>Alveolata</taxon>
        <taxon>Dinophyceae</taxon>
        <taxon>Prorocentrales</taxon>
        <taxon>Prorocentraceae</taxon>
        <taxon>Prorocentrum</taxon>
    </lineage>
</organism>